<accession>A0A5B8S5E7</accession>
<keyword evidence="6" id="KW-1185">Reference proteome</keyword>
<protein>
    <submittedName>
        <fullName evidence="5">GntR family transcriptional regulator</fullName>
    </submittedName>
</protein>
<dbReference type="AlphaFoldDB" id="A0A5B8S5E7"/>
<evidence type="ECO:0000313" key="5">
    <source>
        <dbReference type="EMBL" id="QEA16630.1"/>
    </source>
</evidence>
<dbReference type="InterPro" id="IPR000524">
    <property type="entry name" value="Tscrpt_reg_HTH_GntR"/>
</dbReference>
<dbReference type="SUPFAM" id="SSF46785">
    <property type="entry name" value="Winged helix' DNA-binding domain"/>
    <property type="match status" value="1"/>
</dbReference>
<dbReference type="Proteomes" id="UP000321172">
    <property type="component" value="Chromosome"/>
</dbReference>
<sequence length="247" mass="27077">MTVTRDREAPRYLQVAGELRAEILSGKFAARDQFPTESELCQRYGVSRFTIREALRRLQNEGLIARKRGSGTVVQPAAARGGTLHQPLSNVGEILQYARDTHVTYEPRGRGDLPREISEQIGEDTSGAWTCFRGVRSPQLDGQPIAATDAYFHESVDAAVERLDLGAGTLFSQIEQLAGVSIGKVTQDIQAVAASADIAQALDLKRGSPVLRILRCYLDAKGRVFEISVSHHPGDRFAYSMHIDVDG</sequence>
<dbReference type="SUPFAM" id="SSF64288">
    <property type="entry name" value="Chorismate lyase-like"/>
    <property type="match status" value="1"/>
</dbReference>
<keyword evidence="3" id="KW-0804">Transcription</keyword>
<dbReference type="OrthoDB" id="9808698at2"/>
<reference evidence="5 6" key="1">
    <citation type="journal article" date="2013" name="J. Microbiol. Biotechnol.">
        <title>Novosphingobium ginsenosidimutans sp. nov., with the ability to convert ginsenoside.</title>
        <authorList>
            <person name="Kim J.K."/>
            <person name="He D."/>
            <person name="Liu Q.M."/>
            <person name="Park H.Y."/>
            <person name="Jung M.S."/>
            <person name="Yoon M.H."/>
            <person name="Kim S.C."/>
            <person name="Im W.T."/>
        </authorList>
    </citation>
    <scope>NUCLEOTIDE SEQUENCE [LARGE SCALE GENOMIC DNA]</scope>
    <source>
        <strain evidence="5 6">FW-6</strain>
    </source>
</reference>
<dbReference type="Gene3D" id="1.10.10.10">
    <property type="entry name" value="Winged helix-like DNA-binding domain superfamily/Winged helix DNA-binding domain"/>
    <property type="match status" value="1"/>
</dbReference>
<dbReference type="InterPro" id="IPR036390">
    <property type="entry name" value="WH_DNA-bd_sf"/>
</dbReference>
<evidence type="ECO:0000256" key="1">
    <source>
        <dbReference type="ARBA" id="ARBA00023015"/>
    </source>
</evidence>
<dbReference type="Gene3D" id="3.40.1410.10">
    <property type="entry name" value="Chorismate lyase-like"/>
    <property type="match status" value="1"/>
</dbReference>
<dbReference type="GO" id="GO:0045892">
    <property type="term" value="P:negative regulation of DNA-templated transcription"/>
    <property type="evidence" value="ECO:0007669"/>
    <property type="project" value="TreeGrafter"/>
</dbReference>
<dbReference type="InterPro" id="IPR028978">
    <property type="entry name" value="Chorismate_lyase_/UTRA_dom_sf"/>
</dbReference>
<dbReference type="SMART" id="SM00866">
    <property type="entry name" value="UTRA"/>
    <property type="match status" value="1"/>
</dbReference>
<dbReference type="PANTHER" id="PTHR44846">
    <property type="entry name" value="MANNOSYL-D-GLYCERATE TRANSPORT/METABOLISM SYSTEM REPRESSOR MNGR-RELATED"/>
    <property type="match status" value="1"/>
</dbReference>
<organism evidence="5 6">
    <name type="scientific">Novosphingobium ginsenosidimutans</name>
    <dbReference type="NCBI Taxonomy" id="1176536"/>
    <lineage>
        <taxon>Bacteria</taxon>
        <taxon>Pseudomonadati</taxon>
        <taxon>Pseudomonadota</taxon>
        <taxon>Alphaproteobacteria</taxon>
        <taxon>Sphingomonadales</taxon>
        <taxon>Sphingomonadaceae</taxon>
        <taxon>Novosphingobium</taxon>
    </lineage>
</organism>
<evidence type="ECO:0000256" key="3">
    <source>
        <dbReference type="ARBA" id="ARBA00023163"/>
    </source>
</evidence>
<dbReference type="PROSITE" id="PS50949">
    <property type="entry name" value="HTH_GNTR"/>
    <property type="match status" value="1"/>
</dbReference>
<dbReference type="SMART" id="SM00345">
    <property type="entry name" value="HTH_GNTR"/>
    <property type="match status" value="1"/>
</dbReference>
<proteinExistence type="predicted"/>
<dbReference type="PANTHER" id="PTHR44846:SF17">
    <property type="entry name" value="GNTR-FAMILY TRANSCRIPTIONAL REGULATOR"/>
    <property type="match status" value="1"/>
</dbReference>
<dbReference type="RefSeq" id="WP_147090709.1">
    <property type="nucleotide sequence ID" value="NZ_BAABJD010000005.1"/>
</dbReference>
<keyword evidence="1" id="KW-0805">Transcription regulation</keyword>
<dbReference type="InterPro" id="IPR036388">
    <property type="entry name" value="WH-like_DNA-bd_sf"/>
</dbReference>
<evidence type="ECO:0000256" key="2">
    <source>
        <dbReference type="ARBA" id="ARBA00023125"/>
    </source>
</evidence>
<dbReference type="EMBL" id="CP042345">
    <property type="protein sequence ID" value="QEA16630.1"/>
    <property type="molecule type" value="Genomic_DNA"/>
</dbReference>
<dbReference type="Pfam" id="PF00392">
    <property type="entry name" value="GntR"/>
    <property type="match status" value="1"/>
</dbReference>
<dbReference type="KEGG" id="ngf:FRF71_11090"/>
<gene>
    <name evidence="5" type="ORF">FRF71_11090</name>
</gene>
<dbReference type="InterPro" id="IPR011663">
    <property type="entry name" value="UTRA"/>
</dbReference>
<dbReference type="CDD" id="cd07377">
    <property type="entry name" value="WHTH_GntR"/>
    <property type="match status" value="1"/>
</dbReference>
<evidence type="ECO:0000259" key="4">
    <source>
        <dbReference type="PROSITE" id="PS50949"/>
    </source>
</evidence>
<name>A0A5B8S5E7_9SPHN</name>
<dbReference type="InterPro" id="IPR050679">
    <property type="entry name" value="Bact_HTH_transcr_reg"/>
</dbReference>
<feature type="domain" description="HTH gntR-type" evidence="4">
    <location>
        <begin position="9"/>
        <end position="77"/>
    </location>
</feature>
<keyword evidence="2" id="KW-0238">DNA-binding</keyword>
<evidence type="ECO:0000313" key="6">
    <source>
        <dbReference type="Proteomes" id="UP000321172"/>
    </source>
</evidence>
<dbReference type="GO" id="GO:0003700">
    <property type="term" value="F:DNA-binding transcription factor activity"/>
    <property type="evidence" value="ECO:0007669"/>
    <property type="project" value="InterPro"/>
</dbReference>
<dbReference type="Pfam" id="PF07702">
    <property type="entry name" value="UTRA"/>
    <property type="match status" value="1"/>
</dbReference>
<dbReference type="PRINTS" id="PR00035">
    <property type="entry name" value="HTHGNTR"/>
</dbReference>
<dbReference type="GO" id="GO:0003677">
    <property type="term" value="F:DNA binding"/>
    <property type="evidence" value="ECO:0007669"/>
    <property type="project" value="UniProtKB-KW"/>
</dbReference>